<feature type="compositionally biased region" description="Basic residues" evidence="2">
    <location>
        <begin position="32"/>
        <end position="57"/>
    </location>
</feature>
<evidence type="ECO:0000313" key="4">
    <source>
        <dbReference type="EMBL" id="RCV31472.1"/>
    </source>
</evidence>
<organism evidence="5 6">
    <name type="scientific">Setaria italica</name>
    <name type="common">Foxtail millet</name>
    <name type="synonym">Panicum italicum</name>
    <dbReference type="NCBI Taxonomy" id="4555"/>
    <lineage>
        <taxon>Eukaryota</taxon>
        <taxon>Viridiplantae</taxon>
        <taxon>Streptophyta</taxon>
        <taxon>Embryophyta</taxon>
        <taxon>Tracheophyta</taxon>
        <taxon>Spermatophyta</taxon>
        <taxon>Magnoliopsida</taxon>
        <taxon>Liliopsida</taxon>
        <taxon>Poales</taxon>
        <taxon>Poaceae</taxon>
        <taxon>PACMAD clade</taxon>
        <taxon>Panicoideae</taxon>
        <taxon>Panicodae</taxon>
        <taxon>Paniceae</taxon>
        <taxon>Cenchrinae</taxon>
        <taxon>Setaria</taxon>
    </lineage>
</organism>
<dbReference type="eggNOG" id="KOG2812">
    <property type="taxonomic scope" value="Eukaryota"/>
</dbReference>
<dbReference type="GO" id="GO:0003682">
    <property type="term" value="F:chromatin binding"/>
    <property type="evidence" value="ECO:0007669"/>
    <property type="project" value="InterPro"/>
</dbReference>
<dbReference type="Pfam" id="PF06047">
    <property type="entry name" value="Nkap_C"/>
    <property type="match status" value="1"/>
</dbReference>
<evidence type="ECO:0000259" key="3">
    <source>
        <dbReference type="Pfam" id="PF06047"/>
    </source>
</evidence>
<evidence type="ECO:0000313" key="6">
    <source>
        <dbReference type="Proteomes" id="UP000004995"/>
    </source>
</evidence>
<proteinExistence type="inferred from homology"/>
<feature type="domain" description="NF-kappa-B-activating protein C-terminal" evidence="3">
    <location>
        <begin position="183"/>
        <end position="225"/>
    </location>
</feature>
<dbReference type="GO" id="GO:0010468">
    <property type="term" value="P:regulation of gene expression"/>
    <property type="evidence" value="ECO:0000318"/>
    <property type="project" value="GO_Central"/>
</dbReference>
<dbReference type="Proteomes" id="UP000004995">
    <property type="component" value="Unassembled WGS sequence"/>
</dbReference>
<feature type="region of interest" description="Disordered" evidence="2">
    <location>
        <begin position="1"/>
        <end position="141"/>
    </location>
</feature>
<dbReference type="HOGENOM" id="CLU_1186719_0_0_1"/>
<dbReference type="Gramene" id="KQL02156">
    <property type="protein sequence ID" value="KQL02156"/>
    <property type="gene ID" value="SETIT_015796mg"/>
</dbReference>
<feature type="compositionally biased region" description="Basic residues" evidence="2">
    <location>
        <begin position="82"/>
        <end position="116"/>
    </location>
</feature>
<keyword evidence="6" id="KW-1185">Reference proteome</keyword>
<dbReference type="EMBL" id="CM003533">
    <property type="protein sequence ID" value="RCV31472.1"/>
    <property type="molecule type" value="Genomic_DNA"/>
</dbReference>
<dbReference type="InterPro" id="IPR009269">
    <property type="entry name" value="NKAP_C"/>
</dbReference>
<reference evidence="4" key="2">
    <citation type="submission" date="2015-07" db="EMBL/GenBank/DDBJ databases">
        <authorList>
            <person name="Noorani M."/>
        </authorList>
    </citation>
    <scope>NUCLEOTIDE SEQUENCE</scope>
    <source>
        <strain evidence="4">Yugu1</strain>
    </source>
</reference>
<dbReference type="GO" id="GO:0005634">
    <property type="term" value="C:nucleus"/>
    <property type="evidence" value="ECO:0000318"/>
    <property type="project" value="GO_Central"/>
</dbReference>
<dbReference type="PANTHER" id="PTHR13087:SF0">
    <property type="entry name" value="NFKB ACTIVATING PROTEIN LIKE"/>
    <property type="match status" value="1"/>
</dbReference>
<comment type="similarity">
    <text evidence="1">Belongs to the NKAP family.</text>
</comment>
<dbReference type="InterPro" id="IPR040466">
    <property type="entry name" value="NKAP"/>
</dbReference>
<dbReference type="EMBL" id="AGNK02003930">
    <property type="status" value="NOT_ANNOTATED_CDS"/>
    <property type="molecule type" value="Genomic_DNA"/>
</dbReference>
<name>K3YNF5_SETIT</name>
<protein>
    <recommendedName>
        <fullName evidence="3">NF-kappa-B-activating protein C-terminal domain-containing protein</fullName>
    </recommendedName>
</protein>
<reference evidence="5" key="3">
    <citation type="submission" date="2018-08" db="UniProtKB">
        <authorList>
            <consortium name="EnsemblPlants"/>
        </authorList>
    </citation>
    <scope>IDENTIFICATION</scope>
    <source>
        <strain evidence="5">Yugu1</strain>
    </source>
</reference>
<accession>K3YNF5</accession>
<gene>
    <name evidence="4" type="ORF">SETIT_6G180300v2</name>
</gene>
<sequence length="234" mass="26198">MLRHSSAATLPAGPPTCFTGFISSGSELYGRDRRHRRCQKRGGRSRSRGRRRHRRRSHDTETSSESDSDGDSETYESDGSRDRKRRRSKGHKSSKRSRKSPSRKTRRGGSRRKRSKRSDSEDSGTPDRATAYAKSSNVAKEEAIRIRYRETAEARSPPALGDEAPAPLVIKPIPLPHVDTAQARYGGALRPGEGDAITRFVQQGKRVLRRGEEGLSADEIERFEVLEKVGWSKG</sequence>
<dbReference type="OMA" id="CFTGFIS"/>
<dbReference type="AlphaFoldDB" id="K3YNF5"/>
<dbReference type="EnsemblPlants" id="KQL02156">
    <property type="protein sequence ID" value="KQL02156"/>
    <property type="gene ID" value="SETIT_015796mg"/>
</dbReference>
<dbReference type="OrthoDB" id="681563at2759"/>
<dbReference type="STRING" id="4555.K3YNF5"/>
<dbReference type="PANTHER" id="PTHR13087">
    <property type="entry name" value="NF-KAPPA B ACTIVATING PROTEIN"/>
    <property type="match status" value="1"/>
</dbReference>
<feature type="compositionally biased region" description="Acidic residues" evidence="2">
    <location>
        <begin position="62"/>
        <end position="76"/>
    </location>
</feature>
<evidence type="ECO:0000256" key="2">
    <source>
        <dbReference type="SAM" id="MobiDB-lite"/>
    </source>
</evidence>
<evidence type="ECO:0000256" key="1">
    <source>
        <dbReference type="ARBA" id="ARBA00009313"/>
    </source>
</evidence>
<reference evidence="4 6" key="1">
    <citation type="journal article" date="2012" name="Nat. Biotechnol.">
        <title>Reference genome sequence of the model plant Setaria.</title>
        <authorList>
            <person name="Bennetzen J.L."/>
            <person name="Schmutz J."/>
            <person name="Wang H."/>
            <person name="Percifield R."/>
            <person name="Hawkins J."/>
            <person name="Pontaroli A.C."/>
            <person name="Estep M."/>
            <person name="Feng L."/>
            <person name="Vaughn J.N."/>
            <person name="Grimwood J."/>
            <person name="Jenkins J."/>
            <person name="Barry K."/>
            <person name="Lindquist E."/>
            <person name="Hellsten U."/>
            <person name="Deshpande S."/>
            <person name="Wang X."/>
            <person name="Wu X."/>
            <person name="Mitros T."/>
            <person name="Triplett J."/>
            <person name="Yang X."/>
            <person name="Ye C.Y."/>
            <person name="Mauro-Herrera M."/>
            <person name="Wang L."/>
            <person name="Li P."/>
            <person name="Sharma M."/>
            <person name="Sharma R."/>
            <person name="Ronald P.C."/>
            <person name="Panaud O."/>
            <person name="Kellogg E.A."/>
            <person name="Brutnell T.P."/>
            <person name="Doust A.N."/>
            <person name="Tuskan G.A."/>
            <person name="Rokhsar D."/>
            <person name="Devos K.M."/>
        </authorList>
    </citation>
    <scope>NUCLEOTIDE SEQUENCE [LARGE SCALE GENOMIC DNA]</scope>
    <source>
        <strain evidence="6">cv. Yugu1</strain>
        <strain evidence="4">Yugu1</strain>
    </source>
</reference>
<evidence type="ECO:0000313" key="5">
    <source>
        <dbReference type="EnsemblPlants" id="KQL02156"/>
    </source>
</evidence>